<comment type="caution">
    <text evidence="1">The sequence shown here is derived from an EMBL/GenBank/DDBJ whole genome shotgun (WGS) entry which is preliminary data.</text>
</comment>
<accession>A0ABV7JHH1</accession>
<reference evidence="2" key="1">
    <citation type="journal article" date="2019" name="Int. J. Syst. Evol. Microbiol.">
        <title>The Global Catalogue of Microorganisms (GCM) 10K type strain sequencing project: providing services to taxonomists for standard genome sequencing and annotation.</title>
        <authorList>
            <consortium name="The Broad Institute Genomics Platform"/>
            <consortium name="The Broad Institute Genome Sequencing Center for Infectious Disease"/>
            <person name="Wu L."/>
            <person name="Ma J."/>
        </authorList>
    </citation>
    <scope>NUCLEOTIDE SEQUENCE [LARGE SCALE GENOMIC DNA]</scope>
    <source>
        <strain evidence="2">KCTC 52416</strain>
    </source>
</reference>
<protein>
    <submittedName>
        <fullName evidence="1">GDP-L-fucose synthase</fullName>
    </submittedName>
</protein>
<gene>
    <name evidence="1" type="ORF">ACFOET_01630</name>
</gene>
<keyword evidence="2" id="KW-1185">Reference proteome</keyword>
<dbReference type="Gene3D" id="3.40.50.720">
    <property type="entry name" value="NAD(P)-binding Rossmann-like Domain"/>
    <property type="match status" value="1"/>
</dbReference>
<proteinExistence type="predicted"/>
<evidence type="ECO:0000313" key="1">
    <source>
        <dbReference type="EMBL" id="MFC3196304.1"/>
    </source>
</evidence>
<dbReference type="SUPFAM" id="SSF51735">
    <property type="entry name" value="NAD(P)-binding Rossmann-fold domains"/>
    <property type="match status" value="1"/>
</dbReference>
<sequence length="265" mass="29657">MVMMNVLIVGCGWVGTYVATHLLEEGHRIWATCTSIAKAEQLAQCGLMSHVVDFDVADGYPDVSGTVFDLVVVSVPITRRDARDVVERRFDRLCAFLNRLSFRQSIFFGSVGIYPKVSAVITEDTFAADELDDKLFRGESMLRSAFPDINILRLGGLFGLERVIAKHFAGKVCEIGSETANFVHVEDVYGIIRSMLMQGSRRKTYNVVCPEHPLKREVIEVSAVKYGYGLPAAFVDNHRTAKVVSPDRLLADLGYRFIYRSPLHF</sequence>
<name>A0ABV7JHH1_9SPHI</name>
<dbReference type="InterPro" id="IPR036291">
    <property type="entry name" value="NAD(P)-bd_dom_sf"/>
</dbReference>
<dbReference type="Proteomes" id="UP001595526">
    <property type="component" value="Unassembled WGS sequence"/>
</dbReference>
<evidence type="ECO:0000313" key="2">
    <source>
        <dbReference type="Proteomes" id="UP001595526"/>
    </source>
</evidence>
<organism evidence="1 2">
    <name type="scientific">Parapedobacter deserti</name>
    <dbReference type="NCBI Taxonomy" id="1912957"/>
    <lineage>
        <taxon>Bacteria</taxon>
        <taxon>Pseudomonadati</taxon>
        <taxon>Bacteroidota</taxon>
        <taxon>Sphingobacteriia</taxon>
        <taxon>Sphingobacteriales</taxon>
        <taxon>Sphingobacteriaceae</taxon>
        <taxon>Parapedobacter</taxon>
    </lineage>
</organism>
<dbReference type="EMBL" id="JBHRTA010000004">
    <property type="protein sequence ID" value="MFC3196304.1"/>
    <property type="molecule type" value="Genomic_DNA"/>
</dbReference>